<evidence type="ECO:0000256" key="1">
    <source>
        <dbReference type="SAM" id="MobiDB-lite"/>
    </source>
</evidence>
<gene>
    <name evidence="2" type="ORF">BAURA63_03513</name>
</gene>
<organism evidence="2 3">
    <name type="scientific">Brevibacterium aurantiacum</name>
    <dbReference type="NCBI Taxonomy" id="273384"/>
    <lineage>
        <taxon>Bacteria</taxon>
        <taxon>Bacillati</taxon>
        <taxon>Actinomycetota</taxon>
        <taxon>Actinomycetes</taxon>
        <taxon>Micrococcales</taxon>
        <taxon>Brevibacteriaceae</taxon>
        <taxon>Brevibacterium</taxon>
    </lineage>
</organism>
<name>A0A2H1KNH4_BREAU</name>
<dbReference type="AlphaFoldDB" id="A0A2H1KNH4"/>
<evidence type="ECO:0000313" key="3">
    <source>
        <dbReference type="Proteomes" id="UP000234327"/>
    </source>
</evidence>
<protein>
    <submittedName>
        <fullName evidence="2">Uncharacterized protein</fullName>
    </submittedName>
</protein>
<feature type="compositionally biased region" description="Acidic residues" evidence="1">
    <location>
        <begin position="58"/>
        <end position="72"/>
    </location>
</feature>
<proteinExistence type="predicted"/>
<dbReference type="RefSeq" id="WP_101598798.1">
    <property type="nucleotide sequence ID" value="NZ_FXYZ01000026.1"/>
</dbReference>
<feature type="region of interest" description="Disordered" evidence="1">
    <location>
        <begin position="54"/>
        <end position="82"/>
    </location>
</feature>
<sequence>MSIIEIAKAYNLRRSIRYRINTDDLTADQRELVEGESLIYLSDGREHDEVESILNNTESEDMDEPDYQDSENPEVTYDIAEL</sequence>
<dbReference type="Proteomes" id="UP000234327">
    <property type="component" value="Unassembled WGS sequence"/>
</dbReference>
<evidence type="ECO:0000313" key="2">
    <source>
        <dbReference type="EMBL" id="SMY01179.1"/>
    </source>
</evidence>
<reference evidence="2 3" key="1">
    <citation type="submission" date="2017-03" db="EMBL/GenBank/DDBJ databases">
        <authorList>
            <person name="Afonso C.L."/>
            <person name="Miller P.J."/>
            <person name="Scott M.A."/>
            <person name="Spackman E."/>
            <person name="Goraichik I."/>
            <person name="Dimitrov K.M."/>
            <person name="Suarez D.L."/>
            <person name="Swayne D.E."/>
        </authorList>
    </citation>
    <scope>NUCLEOTIDE SEQUENCE [LARGE SCALE GENOMIC DNA]</scope>
    <source>
        <strain evidence="3">6(3)</strain>
    </source>
</reference>
<accession>A0A2H1KNH4</accession>
<dbReference type="EMBL" id="FXYZ01000026">
    <property type="protein sequence ID" value="SMY01179.1"/>
    <property type="molecule type" value="Genomic_DNA"/>
</dbReference>